<sequence length="172" mass="17942">MHASALLRETTRAAHERVDAAFARFDLADRDSYAAMLVAHARALPVAEAAMAAAPALPRWRPRTPLLVQDLADLGRPLPPELPLALPEGGAAIAGLAYVVEGSRLGGVYLARQVGAGLPARYLSAAHEKGEWRAFLAWLDQAGEAGGPGWIEAALAGAAASFALYQQAAEAA</sequence>
<protein>
    <submittedName>
        <fullName evidence="1">Biliverdin-producing heme oxygenase</fullName>
    </submittedName>
</protein>
<dbReference type="CDD" id="cd19166">
    <property type="entry name" value="HemeO-bac"/>
    <property type="match status" value="1"/>
</dbReference>
<evidence type="ECO:0000313" key="1">
    <source>
        <dbReference type="EMBL" id="MEJ5093985.1"/>
    </source>
</evidence>
<comment type="caution">
    <text evidence="1">The sequence shown here is derived from an EMBL/GenBank/DDBJ whole genome shotgun (WGS) entry which is preliminary data.</text>
</comment>
<dbReference type="SUPFAM" id="SSF48613">
    <property type="entry name" value="Heme oxygenase-like"/>
    <property type="match status" value="1"/>
</dbReference>
<keyword evidence="2" id="KW-1185">Reference proteome</keyword>
<dbReference type="Proteomes" id="UP001380365">
    <property type="component" value="Unassembled WGS sequence"/>
</dbReference>
<organism evidence="1 2">
    <name type="scientific">Sphingomonas molluscorum</name>
    <dbReference type="NCBI Taxonomy" id="418184"/>
    <lineage>
        <taxon>Bacteria</taxon>
        <taxon>Pseudomonadati</taxon>
        <taxon>Pseudomonadota</taxon>
        <taxon>Alphaproteobacteria</taxon>
        <taxon>Sphingomonadales</taxon>
        <taxon>Sphingomonadaceae</taxon>
        <taxon>Sphingomonas</taxon>
    </lineage>
</organism>
<proteinExistence type="predicted"/>
<gene>
    <name evidence="1" type="ORF">WH159_05475</name>
</gene>
<name>A0ABU8Q4S3_9SPHN</name>
<dbReference type="RefSeq" id="WP_132882629.1">
    <property type="nucleotide sequence ID" value="NZ_JBBGZA010000001.1"/>
</dbReference>
<dbReference type="Gene3D" id="1.20.910.10">
    <property type="entry name" value="Heme oxygenase-like"/>
    <property type="match status" value="1"/>
</dbReference>
<evidence type="ECO:0000313" key="2">
    <source>
        <dbReference type="Proteomes" id="UP001380365"/>
    </source>
</evidence>
<dbReference type="EMBL" id="JBBGZA010000001">
    <property type="protein sequence ID" value="MEJ5093985.1"/>
    <property type="molecule type" value="Genomic_DNA"/>
</dbReference>
<accession>A0ABU8Q4S3</accession>
<reference evidence="1 2" key="1">
    <citation type="submission" date="2023-12" db="EMBL/GenBank/DDBJ databases">
        <title>Gut-associated functions are favored during microbiome assembly across C. elegans life.</title>
        <authorList>
            <person name="Zimmermann J."/>
        </authorList>
    </citation>
    <scope>NUCLEOTIDE SEQUENCE [LARGE SCALE GENOMIC DNA]</scope>
    <source>
        <strain evidence="1 2">JUb134</strain>
    </source>
</reference>
<dbReference type="InterPro" id="IPR016084">
    <property type="entry name" value="Haem_Oase-like_multi-hlx"/>
</dbReference>